<name>A0A6J2QRD7_COTGO</name>
<feature type="region of interest" description="Disordered" evidence="8">
    <location>
        <begin position="193"/>
        <end position="232"/>
    </location>
</feature>
<dbReference type="RefSeq" id="XP_029299862.1">
    <property type="nucleotide sequence ID" value="XM_029444002.1"/>
</dbReference>
<evidence type="ECO:0000256" key="5">
    <source>
        <dbReference type="ARBA" id="ARBA00022900"/>
    </source>
</evidence>
<dbReference type="GeneID" id="115016332"/>
<feature type="compositionally biased region" description="Polar residues" evidence="8">
    <location>
        <begin position="195"/>
        <end position="209"/>
    </location>
</feature>
<evidence type="ECO:0000256" key="9">
    <source>
        <dbReference type="SAM" id="SignalP"/>
    </source>
</evidence>
<dbReference type="InterPro" id="IPR000566">
    <property type="entry name" value="Lipocln_cytosolic_FA-bd_dom"/>
</dbReference>
<feature type="signal peptide" evidence="9">
    <location>
        <begin position="1"/>
        <end position="21"/>
    </location>
</feature>
<proteinExistence type="inferred from homology"/>
<dbReference type="PRINTS" id="PR01215">
    <property type="entry name" value="A1MCGLOBULIN"/>
</dbReference>
<dbReference type="PANTHER" id="PTHR46676">
    <property type="entry name" value="PROTEIN AMBP"/>
    <property type="match status" value="1"/>
</dbReference>
<evidence type="ECO:0000256" key="2">
    <source>
        <dbReference type="ARBA" id="ARBA00022525"/>
    </source>
</evidence>
<evidence type="ECO:0000256" key="6">
    <source>
        <dbReference type="ARBA" id="ARBA00023157"/>
    </source>
</evidence>
<dbReference type="OrthoDB" id="9949223at2759"/>
<organism evidence="11 12">
    <name type="scientific">Cottoperca gobio</name>
    <name type="common">Frogmouth</name>
    <name type="synonym">Aphritis gobio</name>
    <dbReference type="NCBI Taxonomy" id="56716"/>
    <lineage>
        <taxon>Eukaryota</taxon>
        <taxon>Metazoa</taxon>
        <taxon>Chordata</taxon>
        <taxon>Craniata</taxon>
        <taxon>Vertebrata</taxon>
        <taxon>Euteleostomi</taxon>
        <taxon>Actinopterygii</taxon>
        <taxon>Neopterygii</taxon>
        <taxon>Teleostei</taxon>
        <taxon>Neoteleostei</taxon>
        <taxon>Acanthomorphata</taxon>
        <taxon>Eupercaria</taxon>
        <taxon>Perciformes</taxon>
        <taxon>Notothenioidei</taxon>
        <taxon>Bovichtidae</taxon>
        <taxon>Cottoperca</taxon>
    </lineage>
</organism>
<keyword evidence="5" id="KW-0722">Serine protease inhibitor</keyword>
<sequence length="232" mass="25789">MQRAVSLVSLLVLGSAWILQAVPVLPDTVILTQENFDLGRFMGKWYEVAVVSTCPHYMQRKRGNPVIVALELQHVASEGNFTMTAASFKNGSCKKTTTDYDLTNTSGQFYHHIARFEADVDSFVVRSNYDEFAMMLLLSIEKPSGNKTTTMKLYSRNMSVRTAVLDDFKTLVRQQGVSDDTIITNQNEGDCVSGDQVTKPVTPQPQISVTKKWKRDAMPPGLTAQEEDAGNV</sequence>
<evidence type="ECO:0000313" key="11">
    <source>
        <dbReference type="Proteomes" id="UP000504630"/>
    </source>
</evidence>
<dbReference type="AlphaFoldDB" id="A0A6J2QRD7"/>
<evidence type="ECO:0000256" key="7">
    <source>
        <dbReference type="RuleBase" id="RU003695"/>
    </source>
</evidence>
<accession>A0A6J2QRD7</accession>
<keyword evidence="4 9" id="KW-0732">Signal</keyword>
<comment type="subcellular location">
    <subcellularLocation>
        <location evidence="1">Secreted</location>
    </subcellularLocation>
</comment>
<protein>
    <submittedName>
        <fullName evidence="12">Protein AMBP-like</fullName>
    </submittedName>
</protein>
<gene>
    <name evidence="12" type="primary">LOC115016332</name>
</gene>
<feature type="domain" description="Lipocalin/cytosolic fatty-acid binding" evidence="10">
    <location>
        <begin position="42"/>
        <end position="185"/>
    </location>
</feature>
<feature type="chain" id="PRO_5026782332" evidence="9">
    <location>
        <begin position="22"/>
        <end position="232"/>
    </location>
</feature>
<comment type="similarity">
    <text evidence="7">Belongs to the calycin superfamily. Lipocalin family.</text>
</comment>
<dbReference type="GO" id="GO:0005576">
    <property type="term" value="C:extracellular region"/>
    <property type="evidence" value="ECO:0007669"/>
    <property type="project" value="UniProtKB-SubCell"/>
</dbReference>
<evidence type="ECO:0000256" key="4">
    <source>
        <dbReference type="ARBA" id="ARBA00022729"/>
    </source>
</evidence>
<evidence type="ECO:0000313" key="12">
    <source>
        <dbReference type="RefSeq" id="XP_029299862.1"/>
    </source>
</evidence>
<dbReference type="Gene3D" id="2.40.128.20">
    <property type="match status" value="1"/>
</dbReference>
<dbReference type="SUPFAM" id="SSF50814">
    <property type="entry name" value="Lipocalins"/>
    <property type="match status" value="1"/>
</dbReference>
<evidence type="ECO:0000256" key="3">
    <source>
        <dbReference type="ARBA" id="ARBA00022690"/>
    </source>
</evidence>
<dbReference type="PRINTS" id="PR00179">
    <property type="entry name" value="LIPOCALIN"/>
</dbReference>
<evidence type="ECO:0000259" key="10">
    <source>
        <dbReference type="Pfam" id="PF00061"/>
    </source>
</evidence>
<dbReference type="Proteomes" id="UP000504630">
    <property type="component" value="Chromosome 12"/>
</dbReference>
<keyword evidence="2" id="KW-0964">Secreted</keyword>
<dbReference type="InterPro" id="IPR002968">
    <property type="entry name" value="A1-microglobln"/>
</dbReference>
<dbReference type="Pfam" id="PF00061">
    <property type="entry name" value="Lipocalin"/>
    <property type="match status" value="1"/>
</dbReference>
<keyword evidence="11" id="KW-1185">Reference proteome</keyword>
<keyword evidence="6" id="KW-1015">Disulfide bond</keyword>
<dbReference type="KEGG" id="cgob:115016332"/>
<dbReference type="InterPro" id="IPR029856">
    <property type="entry name" value="AMBP"/>
</dbReference>
<evidence type="ECO:0000256" key="8">
    <source>
        <dbReference type="SAM" id="MobiDB-lite"/>
    </source>
</evidence>
<dbReference type="InParanoid" id="A0A6J2QRD7"/>
<reference evidence="12" key="1">
    <citation type="submission" date="2025-08" db="UniProtKB">
        <authorList>
            <consortium name="RefSeq"/>
        </authorList>
    </citation>
    <scope>IDENTIFICATION</scope>
</reference>
<dbReference type="PANTHER" id="PTHR46676:SF1">
    <property type="entry name" value="PROTEIN AMBP"/>
    <property type="match status" value="1"/>
</dbReference>
<keyword evidence="3" id="KW-0646">Protease inhibitor</keyword>
<dbReference type="InterPro" id="IPR012674">
    <property type="entry name" value="Calycin"/>
</dbReference>
<dbReference type="PROSITE" id="PS00213">
    <property type="entry name" value="LIPOCALIN"/>
    <property type="match status" value="1"/>
</dbReference>
<dbReference type="InterPro" id="IPR022272">
    <property type="entry name" value="Lipocalin_CS"/>
</dbReference>
<evidence type="ECO:0000256" key="1">
    <source>
        <dbReference type="ARBA" id="ARBA00004613"/>
    </source>
</evidence>
<dbReference type="GO" id="GO:0004867">
    <property type="term" value="F:serine-type endopeptidase inhibitor activity"/>
    <property type="evidence" value="ECO:0007669"/>
    <property type="project" value="UniProtKB-KW"/>
</dbReference>